<dbReference type="AlphaFoldDB" id="A0A1I1ILH0"/>
<dbReference type="OrthoDB" id="814802at2"/>
<dbReference type="STRING" id="623281.SAMN05421747_109139"/>
<keyword evidence="1" id="KW-0472">Membrane</keyword>
<protein>
    <recommendedName>
        <fullName evidence="4">AsmA-like C-terminal domain-containing protein</fullName>
    </recommendedName>
</protein>
<gene>
    <name evidence="2" type="ORF">SAMN05421747_109139</name>
</gene>
<keyword evidence="1" id="KW-0812">Transmembrane</keyword>
<dbReference type="RefSeq" id="WP_090973704.1">
    <property type="nucleotide sequence ID" value="NZ_FOLL01000009.1"/>
</dbReference>
<accession>A0A1I1ILH0</accession>
<dbReference type="Proteomes" id="UP000199577">
    <property type="component" value="Unassembled WGS sequence"/>
</dbReference>
<keyword evidence="3" id="KW-1185">Reference proteome</keyword>
<keyword evidence="1" id="KW-1133">Transmembrane helix</keyword>
<proteinExistence type="predicted"/>
<evidence type="ECO:0000313" key="2">
    <source>
        <dbReference type="EMBL" id="SFC37045.1"/>
    </source>
</evidence>
<name>A0A1I1ILH0_9SPHI</name>
<evidence type="ECO:0000313" key="3">
    <source>
        <dbReference type="Proteomes" id="UP000199577"/>
    </source>
</evidence>
<dbReference type="EMBL" id="FOLL01000009">
    <property type="protein sequence ID" value="SFC37045.1"/>
    <property type="molecule type" value="Genomic_DNA"/>
</dbReference>
<sequence length="539" mass="60224">MKPVWKWGLSVAIGLLVVLLCANWWVNRRWVPGLETRLNNALAAAIDSVYRLTYDSLRMSFFSGSAVANNVRLIPDTAAQKTLYDVRIAQLRVGGVGLLRLLFSGKLSVNTIILDKPMVKLTVGREPDTARRDTAAPLLERLQDVLDGVRVTRIAVKRGQMELAAQRDARHLVVRRIDGTIRDVRIDSAARRDTTRLYYAKGWDVDVAGVSYLRPDSSYRFALGALRLDMHGRELLMRDLRYGPTVGKGAFYSRVGRAADMIDMRMGLVKLAGFDVARWTADGLLAAAALHIDTAEISIYKDKRLPNPPENKLGKSPHQQLMAWKQRLRIDSARLHALDVAFTEVSDKTGKAGTVTFERTAAVIRNLTNDTATLRGDRFMTLDAQTKVMGAGDLSVRFRFDMLDSLGGHTYTAKLGPMDGRAFNRMLTPHLNVEVEQARIRGMRFEMKANDRRTEGTLRFDYQGLKVNLLAGSGPKAGERKSVVSFFANRFLLNDSNPDANGEYHAGTVYIARPKTFSFFKMIWRSIREGTKECIGLGG</sequence>
<feature type="transmembrane region" description="Helical" evidence="1">
    <location>
        <begin position="7"/>
        <end position="26"/>
    </location>
</feature>
<reference evidence="2 3" key="1">
    <citation type="submission" date="2016-10" db="EMBL/GenBank/DDBJ databases">
        <authorList>
            <person name="de Groot N.N."/>
        </authorList>
    </citation>
    <scope>NUCLEOTIDE SEQUENCE [LARGE SCALE GENOMIC DNA]</scope>
    <source>
        <strain evidence="2 3">DSM 22900</strain>
    </source>
</reference>
<organism evidence="2 3">
    <name type="scientific">Parapedobacter composti</name>
    <dbReference type="NCBI Taxonomy" id="623281"/>
    <lineage>
        <taxon>Bacteria</taxon>
        <taxon>Pseudomonadati</taxon>
        <taxon>Bacteroidota</taxon>
        <taxon>Sphingobacteriia</taxon>
        <taxon>Sphingobacteriales</taxon>
        <taxon>Sphingobacteriaceae</taxon>
        <taxon>Parapedobacter</taxon>
    </lineage>
</organism>
<evidence type="ECO:0008006" key="4">
    <source>
        <dbReference type="Google" id="ProtNLM"/>
    </source>
</evidence>
<evidence type="ECO:0000256" key="1">
    <source>
        <dbReference type="SAM" id="Phobius"/>
    </source>
</evidence>